<dbReference type="Pfam" id="PF16156">
    <property type="entry name" value="DUF4864"/>
    <property type="match status" value="1"/>
</dbReference>
<evidence type="ECO:0000313" key="2">
    <source>
        <dbReference type="Proteomes" id="UP000639775"/>
    </source>
</evidence>
<dbReference type="Proteomes" id="UP000639775">
    <property type="component" value="Unassembled WGS sequence"/>
</dbReference>
<dbReference type="RefSeq" id="WP_167193849.1">
    <property type="nucleotide sequence ID" value="NZ_JAAORB010000005.1"/>
</dbReference>
<dbReference type="InterPro" id="IPR032347">
    <property type="entry name" value="DUF4864"/>
</dbReference>
<keyword evidence="2" id="KW-1185">Reference proteome</keyword>
<comment type="caution">
    <text evidence="1">The sequence shown here is derived from an EMBL/GenBank/DDBJ whole genome shotgun (WGS) entry which is preliminary data.</text>
</comment>
<reference evidence="1" key="1">
    <citation type="submission" date="2020-03" db="EMBL/GenBank/DDBJ databases">
        <title>Roseovarius gahaiensis sp. nov., isolated from Gahai Saline Lake, China.</title>
        <authorList>
            <person name="Sun X."/>
        </authorList>
    </citation>
    <scope>NUCLEOTIDE SEQUENCE</scope>
    <source>
        <strain evidence="1">GH877</strain>
    </source>
</reference>
<sequence>MSRFLALIPVIALIAVLAAPLRANESAIQSVIEDQIEAFLNDDLTSAFAHASPMIQQLFGTPGRFGQMVRDSYPMVWRPDEVTFLPMDDAKARPVQPVILRDSAGALHILDYEMIQTDEGWKINGVRLRRAPAGAV</sequence>
<organism evidence="1 2">
    <name type="scientific">Roseovarius gahaiensis</name>
    <dbReference type="NCBI Taxonomy" id="2716691"/>
    <lineage>
        <taxon>Bacteria</taxon>
        <taxon>Pseudomonadati</taxon>
        <taxon>Pseudomonadota</taxon>
        <taxon>Alphaproteobacteria</taxon>
        <taxon>Rhodobacterales</taxon>
        <taxon>Roseobacteraceae</taxon>
        <taxon>Roseovarius</taxon>
    </lineage>
</organism>
<protein>
    <submittedName>
        <fullName evidence="1">DUF4864 domain-containing protein</fullName>
    </submittedName>
</protein>
<dbReference type="AlphaFoldDB" id="A0A967EJ04"/>
<gene>
    <name evidence="1" type="ORF">HAT86_04500</name>
</gene>
<evidence type="ECO:0000313" key="1">
    <source>
        <dbReference type="EMBL" id="NHQ73727.1"/>
    </source>
</evidence>
<accession>A0A967EJ04</accession>
<dbReference type="EMBL" id="JAAORB010000005">
    <property type="protein sequence ID" value="NHQ73727.1"/>
    <property type="molecule type" value="Genomic_DNA"/>
</dbReference>
<proteinExistence type="predicted"/>
<name>A0A967EJ04_9RHOB</name>